<dbReference type="Proteomes" id="UP001157502">
    <property type="component" value="Chromosome 36"/>
</dbReference>
<keyword evidence="2" id="KW-1185">Reference proteome</keyword>
<sequence length="971" mass="106987">MSAATGPKGSSVQLIPMLNILPPSSDTEGWSRSPSPRPPRRHRCPQRTKARTKKRNDKEHNDAPKPLWGGTEEDEAVAAGRVTRSTTPQRSHSPHNVPLMDDELLGPSLDFLLPPSSRISRSRSSSPGRRSRWSLRGLLGKESDWDSCRSDKTESRTASVASAGSAQCTQDRCHIDTHTVKQRVVDLTSKLETPHDMFDTASNSPRSTPGSSPSLRRRVLGVGGGGGGPGRTSDVEGGSAERPGERGGSDSPVPSAAASAYPIASRHFSRNAKKMQSWYNVLSPTYKQRNEDFRKLFKKLPDTERLIVDYSCALQKDILLQGRLYLSENWLCFYSNIFRWETTITILLKDVTTLTKEKTAKLIPNAIQISTDHDKHFFTSFGARDRSYMMIFRLWQNALMDKPLSPKELWHIVHQCYGTELGLTSEDDDYVSPTSEHINGLLPVEESVSVSDLLDLSSLGAIASLGSSPPASLAALFPSGPLPSGLSPPSTTAMCLPIDIPGSVSLEPPDPSPPSSQSSLPSTTHSAHTASLSASAAPSFYVEEGGDDLFESANHTMPPSATSLGNLSLDQLTNDDELPTDPSNSSDTQEEGEVESFCADLAGRLHINMAVRMSVDKLHDLLFSADTHFLQHLFSQRHFTDLSVGEWQKDSSPSGNTTRVLSYTIAINNPLGPKTAPVVETQTLYKNSAPGECYVVDSEVITSGIPYQDYFYTVHRYCLTSISKNKSRLRVSSNICYRKQPWSLVKALIEKNTWSGIEEYYRHMESEVCKLETLLQSEVSVVTSGDALGADAAKTPTALRRRKRTCSRRQMDREGAGVGERGDRGMGEERELRDSGGQYKHGERMRGTGSSISTILLIVSFILVVLVALNMLLFYKLYSLERAAHTLETWHSYSLSDSPLPQTAGEWAQVLQLQRQFHQAQLGKWQHILQSSVTLLDQMKQSLEKLHQGIATPEVQKDPPSDLPSESLTDH</sequence>
<evidence type="ECO:0000313" key="2">
    <source>
        <dbReference type="Proteomes" id="UP001157502"/>
    </source>
</evidence>
<comment type="caution">
    <text evidence="1">The sequence shown here is derived from an EMBL/GenBank/DDBJ whole genome shotgun (WGS) entry which is preliminary data.</text>
</comment>
<evidence type="ECO:0000313" key="1">
    <source>
        <dbReference type="EMBL" id="KAJ7985373.1"/>
    </source>
</evidence>
<accession>A0ACC2F1U0</accession>
<organism evidence="1 2">
    <name type="scientific">Dallia pectoralis</name>
    <name type="common">Alaska blackfish</name>
    <dbReference type="NCBI Taxonomy" id="75939"/>
    <lineage>
        <taxon>Eukaryota</taxon>
        <taxon>Metazoa</taxon>
        <taxon>Chordata</taxon>
        <taxon>Craniata</taxon>
        <taxon>Vertebrata</taxon>
        <taxon>Euteleostomi</taxon>
        <taxon>Actinopterygii</taxon>
        <taxon>Neopterygii</taxon>
        <taxon>Teleostei</taxon>
        <taxon>Protacanthopterygii</taxon>
        <taxon>Esociformes</taxon>
        <taxon>Umbridae</taxon>
        <taxon>Dallia</taxon>
    </lineage>
</organism>
<protein>
    <submittedName>
        <fullName evidence="1">Uncharacterized protein</fullName>
    </submittedName>
</protein>
<gene>
    <name evidence="1" type="ORF">DPEC_G00351390</name>
</gene>
<reference evidence="1" key="1">
    <citation type="submission" date="2021-05" db="EMBL/GenBank/DDBJ databases">
        <authorList>
            <person name="Pan Q."/>
            <person name="Jouanno E."/>
            <person name="Zahm M."/>
            <person name="Klopp C."/>
            <person name="Cabau C."/>
            <person name="Louis A."/>
            <person name="Berthelot C."/>
            <person name="Parey E."/>
            <person name="Roest Crollius H."/>
            <person name="Montfort J."/>
            <person name="Robinson-Rechavi M."/>
            <person name="Bouchez O."/>
            <person name="Lampietro C."/>
            <person name="Lopez Roques C."/>
            <person name="Donnadieu C."/>
            <person name="Postlethwait J."/>
            <person name="Bobe J."/>
            <person name="Dillon D."/>
            <person name="Chandos A."/>
            <person name="von Hippel F."/>
            <person name="Guiguen Y."/>
        </authorList>
    </citation>
    <scope>NUCLEOTIDE SEQUENCE</scope>
    <source>
        <strain evidence="1">YG-Jan2019</strain>
    </source>
</reference>
<dbReference type="EMBL" id="CM055763">
    <property type="protein sequence ID" value="KAJ7985373.1"/>
    <property type="molecule type" value="Genomic_DNA"/>
</dbReference>
<proteinExistence type="predicted"/>
<name>A0ACC2F1U0_DALPE</name>